<dbReference type="EMBL" id="QJKJ01005181">
    <property type="protein sequence ID" value="RDX91202.1"/>
    <property type="molecule type" value="Genomic_DNA"/>
</dbReference>
<dbReference type="OrthoDB" id="439192at2759"/>
<dbReference type="Proteomes" id="UP000257109">
    <property type="component" value="Unassembled WGS sequence"/>
</dbReference>
<dbReference type="Pfam" id="PF22936">
    <property type="entry name" value="Pol_BBD"/>
    <property type="match status" value="1"/>
</dbReference>
<name>A0A371GKW8_MUCPR</name>
<accession>A0A371GKW8</accession>
<evidence type="ECO:0000259" key="1">
    <source>
        <dbReference type="Pfam" id="PF22936"/>
    </source>
</evidence>
<keyword evidence="3" id="KW-1185">Reference proteome</keyword>
<organism evidence="2 3">
    <name type="scientific">Mucuna pruriens</name>
    <name type="common">Velvet bean</name>
    <name type="synonym">Dolichos pruriens</name>
    <dbReference type="NCBI Taxonomy" id="157652"/>
    <lineage>
        <taxon>Eukaryota</taxon>
        <taxon>Viridiplantae</taxon>
        <taxon>Streptophyta</taxon>
        <taxon>Embryophyta</taxon>
        <taxon>Tracheophyta</taxon>
        <taxon>Spermatophyta</taxon>
        <taxon>Magnoliopsida</taxon>
        <taxon>eudicotyledons</taxon>
        <taxon>Gunneridae</taxon>
        <taxon>Pentapetalae</taxon>
        <taxon>rosids</taxon>
        <taxon>fabids</taxon>
        <taxon>Fabales</taxon>
        <taxon>Fabaceae</taxon>
        <taxon>Papilionoideae</taxon>
        <taxon>50 kb inversion clade</taxon>
        <taxon>NPAAA clade</taxon>
        <taxon>indigoferoid/millettioid clade</taxon>
        <taxon>Phaseoleae</taxon>
        <taxon>Mucuna</taxon>
    </lineage>
</organism>
<protein>
    <recommendedName>
        <fullName evidence="1">Retrovirus-related Pol polyprotein from transposon TNT 1-94-like beta-barrel domain-containing protein</fullName>
    </recommendedName>
</protein>
<gene>
    <name evidence="2" type="ORF">CR513_26842</name>
</gene>
<evidence type="ECO:0000313" key="2">
    <source>
        <dbReference type="EMBL" id="RDX91202.1"/>
    </source>
</evidence>
<proteinExistence type="predicted"/>
<dbReference type="InterPro" id="IPR054722">
    <property type="entry name" value="PolX-like_BBD"/>
</dbReference>
<comment type="caution">
    <text evidence="2">The sequence shown here is derived from an EMBL/GenBank/DDBJ whole genome shotgun (WGS) entry which is preliminary data.</text>
</comment>
<reference evidence="2" key="1">
    <citation type="submission" date="2018-05" db="EMBL/GenBank/DDBJ databases">
        <title>Draft genome of Mucuna pruriens seed.</title>
        <authorList>
            <person name="Nnadi N.E."/>
            <person name="Vos R."/>
            <person name="Hasami M.H."/>
            <person name="Devisetty U.K."/>
            <person name="Aguiy J.C."/>
        </authorList>
    </citation>
    <scope>NUCLEOTIDE SEQUENCE [LARGE SCALE GENOMIC DNA]</scope>
    <source>
        <strain evidence="2">JCA_2017</strain>
    </source>
</reference>
<feature type="non-terminal residue" evidence="2">
    <location>
        <position position="1"/>
    </location>
</feature>
<evidence type="ECO:0000313" key="3">
    <source>
        <dbReference type="Proteomes" id="UP000257109"/>
    </source>
</evidence>
<feature type="domain" description="Retrovirus-related Pol polyprotein from transposon TNT 1-94-like beta-barrel" evidence="1">
    <location>
        <begin position="21"/>
        <end position="67"/>
    </location>
</feature>
<dbReference type="AlphaFoldDB" id="A0A371GKW8"/>
<sequence>MESLKEMTKTTVGKKVNCCKLVTIVNGDYVPIVGFGNIQLQPSLSLHNVLHAPKMANNLISIHKLIQDLNYVITFLSFRTLSRGAQFDLLKRKR</sequence>